<dbReference type="InterPro" id="IPR023577">
    <property type="entry name" value="CYTH_domain"/>
</dbReference>
<dbReference type="InterPro" id="IPR033469">
    <property type="entry name" value="CYTH-like_dom_sf"/>
</dbReference>
<evidence type="ECO:0000313" key="3">
    <source>
        <dbReference type="Proteomes" id="UP000320386"/>
    </source>
</evidence>
<proteinExistence type="predicted"/>
<dbReference type="Gene3D" id="2.40.320.10">
    <property type="entry name" value="Hypothetical Protein Pfu-838710-001"/>
    <property type="match status" value="1"/>
</dbReference>
<sequence length="193" mass="21941">MHIEIEAKMKIVDMASIRERLRALGARQTGEFEETNIYFDTEDHTLKAYDQGLRIRISRDCGSDVTTVYITHKGPRSHGGLKRRSETEVHVQSAENAAALLIELGYGPSLTFEKKREYWQLDQTHVMLDTLPLIGPWIEIEGKTEADVIAVREQLELDDAPLIKASYAGMLRTYAIENAMREDVFRFEEVAAG</sequence>
<dbReference type="Pfam" id="PF01928">
    <property type="entry name" value="CYTH"/>
    <property type="match status" value="1"/>
</dbReference>
<dbReference type="Proteomes" id="UP000320386">
    <property type="component" value="Chromosome"/>
</dbReference>
<dbReference type="CDD" id="cd07890">
    <property type="entry name" value="CYTH-like_AC_IV-like"/>
    <property type="match status" value="1"/>
</dbReference>
<feature type="domain" description="CYTH" evidence="1">
    <location>
        <begin position="2"/>
        <end position="173"/>
    </location>
</feature>
<evidence type="ECO:0000313" key="2">
    <source>
        <dbReference type="EMBL" id="QDU71145.1"/>
    </source>
</evidence>
<accession>A0A518BVZ1</accession>
<dbReference type="RefSeq" id="WP_145445278.1">
    <property type="nucleotide sequence ID" value="NZ_CP036280.1"/>
</dbReference>
<dbReference type="SMART" id="SM01118">
    <property type="entry name" value="CYTH"/>
    <property type="match status" value="1"/>
</dbReference>
<dbReference type="PANTHER" id="PTHR21028:SF2">
    <property type="entry name" value="CYTH DOMAIN-CONTAINING PROTEIN"/>
    <property type="match status" value="1"/>
</dbReference>
<dbReference type="PANTHER" id="PTHR21028">
    <property type="entry name" value="SI:CH211-156B7.4"/>
    <property type="match status" value="1"/>
</dbReference>
<dbReference type="InterPro" id="IPR008173">
    <property type="entry name" value="Adenylyl_cyclase_CyaB"/>
</dbReference>
<dbReference type="NCBIfam" id="TIGR00318">
    <property type="entry name" value="cyaB"/>
    <property type="match status" value="1"/>
</dbReference>
<dbReference type="KEGG" id="mcad:Pan265_09940"/>
<dbReference type="SUPFAM" id="SSF55154">
    <property type="entry name" value="CYTH-like phosphatases"/>
    <property type="match status" value="1"/>
</dbReference>
<dbReference type="OrthoDB" id="9815110at2"/>
<organism evidence="2 3">
    <name type="scientific">Mucisphaera calidilacus</name>
    <dbReference type="NCBI Taxonomy" id="2527982"/>
    <lineage>
        <taxon>Bacteria</taxon>
        <taxon>Pseudomonadati</taxon>
        <taxon>Planctomycetota</taxon>
        <taxon>Phycisphaerae</taxon>
        <taxon>Phycisphaerales</taxon>
        <taxon>Phycisphaeraceae</taxon>
        <taxon>Mucisphaera</taxon>
    </lineage>
</organism>
<gene>
    <name evidence="2" type="ORF">Pan265_09940</name>
</gene>
<dbReference type="PROSITE" id="PS51707">
    <property type="entry name" value="CYTH"/>
    <property type="match status" value="1"/>
</dbReference>
<dbReference type="AlphaFoldDB" id="A0A518BVZ1"/>
<keyword evidence="3" id="KW-1185">Reference proteome</keyword>
<dbReference type="EMBL" id="CP036280">
    <property type="protein sequence ID" value="QDU71145.1"/>
    <property type="molecule type" value="Genomic_DNA"/>
</dbReference>
<reference evidence="2 3" key="1">
    <citation type="submission" date="2019-02" db="EMBL/GenBank/DDBJ databases">
        <title>Deep-cultivation of Planctomycetes and their phenomic and genomic characterization uncovers novel biology.</title>
        <authorList>
            <person name="Wiegand S."/>
            <person name="Jogler M."/>
            <person name="Boedeker C."/>
            <person name="Pinto D."/>
            <person name="Vollmers J."/>
            <person name="Rivas-Marin E."/>
            <person name="Kohn T."/>
            <person name="Peeters S.H."/>
            <person name="Heuer A."/>
            <person name="Rast P."/>
            <person name="Oberbeckmann S."/>
            <person name="Bunk B."/>
            <person name="Jeske O."/>
            <person name="Meyerdierks A."/>
            <person name="Storesund J.E."/>
            <person name="Kallscheuer N."/>
            <person name="Luecker S."/>
            <person name="Lage O.M."/>
            <person name="Pohl T."/>
            <person name="Merkel B.J."/>
            <person name="Hornburger P."/>
            <person name="Mueller R.-W."/>
            <person name="Bruemmer F."/>
            <person name="Labrenz M."/>
            <person name="Spormann A.M."/>
            <person name="Op den Camp H."/>
            <person name="Overmann J."/>
            <person name="Amann R."/>
            <person name="Jetten M.S.M."/>
            <person name="Mascher T."/>
            <person name="Medema M.H."/>
            <person name="Devos D.P."/>
            <person name="Kaster A.-K."/>
            <person name="Ovreas L."/>
            <person name="Rohde M."/>
            <person name="Galperin M.Y."/>
            <person name="Jogler C."/>
        </authorList>
    </citation>
    <scope>NUCLEOTIDE SEQUENCE [LARGE SCALE GENOMIC DNA]</scope>
    <source>
        <strain evidence="2 3">Pan265</strain>
    </source>
</reference>
<protein>
    <submittedName>
        <fullName evidence="2">CYTH domain protein</fullName>
    </submittedName>
</protein>
<name>A0A518BVZ1_9BACT</name>
<evidence type="ECO:0000259" key="1">
    <source>
        <dbReference type="PROSITE" id="PS51707"/>
    </source>
</evidence>